<accession>A0ABS5RZ02</accession>
<sequence length="763" mass="85233">MLGNILRRAEGGQLSLGWKEQWDNLDFSHIPVGVLSQAYEYYLRKHAPKQQQQEGGFYTPHPIANIMVSAAFRGLNAQSISATARILDPAAGAGVFLLAAFRELVAARWRVEGQRPDTATLRDILYSQVRGFDINEAALRFCALGLYLLSIELDPNPRPVDKLHFDDLRGVVLHRPVDVTDIDRLESKQLGSLGPLIGEEHDGLYDLVIGNPPWASATGLEDWNLLRAEVHDIARTRLGEDITAPPLPNAVLDLPFVWRAMRWAKPDAQIIFALHARLLFQQGDGMPLARQSLLEAIDVTSIINGSELRQTKVWPSISAPFCLLFAVNRPAHAASGFRMLTPRYEKGFNNAGVMRVDATNAYVVRPQDLRDRPETLKILFRGSEADLSLIDRVRRGSFKTLGNYWAKLCDGGLAHGNGYQKLRDSSKKHDDGTVGDDASHLHGLPHLDDVMSAQLVIDPLRLPAFGVDRLHRARSRSIYNGPILLVHKSPPAQLQRIQMSVCDRDIVFNESWYGFSTAGAPEASSLARYLALVLGSRVALWISLITSGEFGFEREVIEKSILEEIAIPPFESLSENLVHEVGDLFRRLEQDGNDAWPEVDAWVAKLYGLGERDLIVIDDTLRFNLPYASNRKMAQSEPSIDQVEKYCQTLEEELARFAKRFECAVRVIHVPDQGSSPWRALRVFACRSAESETPDGGSLADIRALTAVADRTSATEIVVDEGEHSLAIMLLAQSRYWSETQARLAAQRLIWTRPELFRERPGT</sequence>
<dbReference type="InterPro" id="IPR002052">
    <property type="entry name" value="DNA_methylase_N6_adenine_CS"/>
</dbReference>
<comment type="caution">
    <text evidence="8">The sequence shown here is derived from an EMBL/GenBank/DDBJ whole genome shotgun (WGS) entry which is preliminary data.</text>
</comment>
<dbReference type="Proteomes" id="UP001297272">
    <property type="component" value="Unassembled WGS sequence"/>
</dbReference>
<evidence type="ECO:0000256" key="4">
    <source>
        <dbReference type="ARBA" id="ARBA00022679"/>
    </source>
</evidence>
<dbReference type="EC" id="2.1.1.72" evidence="2"/>
<gene>
    <name evidence="8" type="ORF">JYU29_12240</name>
</gene>
<keyword evidence="3 8" id="KW-0489">Methyltransferase</keyword>
<keyword evidence="9" id="KW-1185">Reference proteome</keyword>
<dbReference type="Gene3D" id="3.40.50.150">
    <property type="entry name" value="Vaccinia Virus protein VP39"/>
    <property type="match status" value="1"/>
</dbReference>
<keyword evidence="4" id="KW-0808">Transferase</keyword>
<dbReference type="Pfam" id="PF02384">
    <property type="entry name" value="N6_Mtase"/>
    <property type="match status" value="1"/>
</dbReference>
<dbReference type="InterPro" id="IPR050953">
    <property type="entry name" value="N4_N6_ade-DNA_methylase"/>
</dbReference>
<evidence type="ECO:0000259" key="7">
    <source>
        <dbReference type="Pfam" id="PF02384"/>
    </source>
</evidence>
<dbReference type="RefSeq" id="WP_347879893.1">
    <property type="nucleotide sequence ID" value="NZ_JAFMNX010000003.1"/>
</dbReference>
<dbReference type="GO" id="GO:0032259">
    <property type="term" value="P:methylation"/>
    <property type="evidence" value="ECO:0007669"/>
    <property type="project" value="UniProtKB-KW"/>
</dbReference>
<evidence type="ECO:0000256" key="6">
    <source>
        <dbReference type="ARBA" id="ARBA00047942"/>
    </source>
</evidence>
<dbReference type="SUPFAM" id="SSF53335">
    <property type="entry name" value="S-adenosyl-L-methionine-dependent methyltransferases"/>
    <property type="match status" value="1"/>
</dbReference>
<dbReference type="InterPro" id="IPR003356">
    <property type="entry name" value="DNA_methylase_A-5"/>
</dbReference>
<keyword evidence="5" id="KW-0680">Restriction system</keyword>
<proteinExistence type="inferred from homology"/>
<dbReference type="PANTHER" id="PTHR33841:SF1">
    <property type="entry name" value="DNA METHYLTRANSFERASE A"/>
    <property type="match status" value="1"/>
</dbReference>
<comment type="similarity">
    <text evidence="1">Belongs to the N(4)/N(6)-methyltransferase family.</text>
</comment>
<organism evidence="8 9">
    <name type="scientific">Tianweitania aestuarii</name>
    <dbReference type="NCBI Taxonomy" id="2814886"/>
    <lineage>
        <taxon>Bacteria</taxon>
        <taxon>Pseudomonadati</taxon>
        <taxon>Pseudomonadota</taxon>
        <taxon>Alphaproteobacteria</taxon>
        <taxon>Hyphomicrobiales</taxon>
        <taxon>Phyllobacteriaceae</taxon>
        <taxon>Tianweitania</taxon>
    </lineage>
</organism>
<name>A0ABS5RZ02_9HYPH</name>
<dbReference type="InterPro" id="IPR029063">
    <property type="entry name" value="SAM-dependent_MTases_sf"/>
</dbReference>
<dbReference type="GO" id="GO:0008168">
    <property type="term" value="F:methyltransferase activity"/>
    <property type="evidence" value="ECO:0007669"/>
    <property type="project" value="UniProtKB-KW"/>
</dbReference>
<evidence type="ECO:0000313" key="8">
    <source>
        <dbReference type="EMBL" id="MBS9721454.1"/>
    </source>
</evidence>
<dbReference type="PANTHER" id="PTHR33841">
    <property type="entry name" value="DNA METHYLTRANSFERASE YEEA-RELATED"/>
    <property type="match status" value="1"/>
</dbReference>
<evidence type="ECO:0000313" key="9">
    <source>
        <dbReference type="Proteomes" id="UP001297272"/>
    </source>
</evidence>
<feature type="domain" description="DNA methylase adenine-specific" evidence="7">
    <location>
        <begin position="34"/>
        <end position="325"/>
    </location>
</feature>
<evidence type="ECO:0000256" key="2">
    <source>
        <dbReference type="ARBA" id="ARBA00011900"/>
    </source>
</evidence>
<evidence type="ECO:0000256" key="1">
    <source>
        <dbReference type="ARBA" id="ARBA00006594"/>
    </source>
</evidence>
<evidence type="ECO:0000256" key="3">
    <source>
        <dbReference type="ARBA" id="ARBA00022603"/>
    </source>
</evidence>
<protein>
    <recommendedName>
        <fullName evidence="2">site-specific DNA-methyltransferase (adenine-specific)</fullName>
        <ecNumber evidence="2">2.1.1.72</ecNumber>
    </recommendedName>
</protein>
<comment type="catalytic activity">
    <reaction evidence="6">
        <text>a 2'-deoxyadenosine in DNA + S-adenosyl-L-methionine = an N(6)-methyl-2'-deoxyadenosine in DNA + S-adenosyl-L-homocysteine + H(+)</text>
        <dbReference type="Rhea" id="RHEA:15197"/>
        <dbReference type="Rhea" id="RHEA-COMP:12418"/>
        <dbReference type="Rhea" id="RHEA-COMP:12419"/>
        <dbReference type="ChEBI" id="CHEBI:15378"/>
        <dbReference type="ChEBI" id="CHEBI:57856"/>
        <dbReference type="ChEBI" id="CHEBI:59789"/>
        <dbReference type="ChEBI" id="CHEBI:90615"/>
        <dbReference type="ChEBI" id="CHEBI:90616"/>
        <dbReference type="EC" id="2.1.1.72"/>
    </reaction>
</comment>
<dbReference type="PROSITE" id="PS00092">
    <property type="entry name" value="N6_MTASE"/>
    <property type="match status" value="1"/>
</dbReference>
<evidence type="ECO:0000256" key="5">
    <source>
        <dbReference type="ARBA" id="ARBA00022747"/>
    </source>
</evidence>
<dbReference type="EMBL" id="JAFMNX010000003">
    <property type="protein sequence ID" value="MBS9721454.1"/>
    <property type="molecule type" value="Genomic_DNA"/>
</dbReference>
<reference evidence="8 9" key="1">
    <citation type="submission" date="2021-03" db="EMBL/GenBank/DDBJ databases">
        <title>Tianweitania aestuarii sp. nov., isolated from a tidal flat.</title>
        <authorList>
            <person name="Park S."/>
            <person name="Yoon J.-H."/>
        </authorList>
    </citation>
    <scope>NUCLEOTIDE SEQUENCE [LARGE SCALE GENOMIC DNA]</scope>
    <source>
        <strain evidence="8 9">BSSL-BM11</strain>
    </source>
</reference>
<dbReference type="PRINTS" id="PR00507">
    <property type="entry name" value="N12N6MTFRASE"/>
</dbReference>